<proteinExistence type="predicted"/>
<reference evidence="1" key="1">
    <citation type="submission" date="2019-08" db="EMBL/GenBank/DDBJ databases">
        <authorList>
            <person name="Kucharzyk K."/>
            <person name="Murdoch R.W."/>
            <person name="Higgins S."/>
            <person name="Loffler F."/>
        </authorList>
    </citation>
    <scope>NUCLEOTIDE SEQUENCE</scope>
</reference>
<accession>A0A644T4W5</accession>
<dbReference type="AlphaFoldDB" id="A0A644T4W5"/>
<dbReference type="EMBL" id="VSSQ01000016">
    <property type="protein sequence ID" value="MPL61890.1"/>
    <property type="molecule type" value="Genomic_DNA"/>
</dbReference>
<protein>
    <submittedName>
        <fullName evidence="1">Uncharacterized protein</fullName>
    </submittedName>
</protein>
<comment type="caution">
    <text evidence="1">The sequence shown here is derived from an EMBL/GenBank/DDBJ whole genome shotgun (WGS) entry which is preliminary data.</text>
</comment>
<evidence type="ECO:0000313" key="1">
    <source>
        <dbReference type="EMBL" id="MPL61890.1"/>
    </source>
</evidence>
<organism evidence="1">
    <name type="scientific">bioreactor metagenome</name>
    <dbReference type="NCBI Taxonomy" id="1076179"/>
    <lineage>
        <taxon>unclassified sequences</taxon>
        <taxon>metagenomes</taxon>
        <taxon>ecological metagenomes</taxon>
    </lineage>
</organism>
<sequence>MNHFKAYSIGYTLQGFLKIWKGNPKYESSYKKGYYDNHKVIL</sequence>
<gene>
    <name evidence="1" type="ORF">SDC9_07479</name>
</gene>
<name>A0A644T4W5_9ZZZZ</name>